<dbReference type="PANTHER" id="PTHR10458:SF22">
    <property type="entry name" value="PEPTIDE DEFORMYLASE"/>
    <property type="match status" value="1"/>
</dbReference>
<comment type="catalytic activity">
    <reaction evidence="3">
        <text>N-terminal N-formyl-L-methionyl-[peptide] + H2O = N-terminal L-methionyl-[peptide] + formate</text>
        <dbReference type="Rhea" id="RHEA:24420"/>
        <dbReference type="Rhea" id="RHEA-COMP:10639"/>
        <dbReference type="Rhea" id="RHEA-COMP:10640"/>
        <dbReference type="ChEBI" id="CHEBI:15377"/>
        <dbReference type="ChEBI" id="CHEBI:15740"/>
        <dbReference type="ChEBI" id="CHEBI:49298"/>
        <dbReference type="ChEBI" id="CHEBI:64731"/>
        <dbReference type="EC" id="3.5.1.88"/>
    </reaction>
</comment>
<dbReference type="NCBIfam" id="TIGR00079">
    <property type="entry name" value="pept_deformyl"/>
    <property type="match status" value="1"/>
</dbReference>
<dbReference type="PIRSF" id="PIRSF004749">
    <property type="entry name" value="Pep_def"/>
    <property type="match status" value="1"/>
</dbReference>
<dbReference type="GO" id="GO:0042586">
    <property type="term" value="F:peptide deformylase activity"/>
    <property type="evidence" value="ECO:0007669"/>
    <property type="project" value="UniProtKB-UniRule"/>
</dbReference>
<evidence type="ECO:0000256" key="3">
    <source>
        <dbReference type="HAMAP-Rule" id="MF_00163"/>
    </source>
</evidence>
<comment type="caution">
    <text evidence="4">The sequence shown here is derived from an EMBL/GenBank/DDBJ whole genome shotgun (WGS) entry which is preliminary data.</text>
</comment>
<dbReference type="AlphaFoldDB" id="A0A926IB63"/>
<dbReference type="NCBIfam" id="NF001159">
    <property type="entry name" value="PRK00150.1-3"/>
    <property type="match status" value="1"/>
</dbReference>
<feature type="binding site" evidence="3">
    <location>
        <position position="134"/>
    </location>
    <ligand>
        <name>Fe cation</name>
        <dbReference type="ChEBI" id="CHEBI:24875"/>
    </ligand>
</feature>
<sequence>MAIRQIVLEGDEILRKKCRPVTDFNERLWTMLDDMAETMYASDGAGLAAPQIGVLRQAVVIDAGDGLIELINPQIVEEKGKQEGPEGCLSCPGEAGIVARPMHVKVAAQNRYGEKILLKGSELTARAMCHEIDHLSGRLFKDIATRMLQDD</sequence>
<keyword evidence="3" id="KW-0479">Metal-binding</keyword>
<dbReference type="GO" id="GO:0046872">
    <property type="term" value="F:metal ion binding"/>
    <property type="evidence" value="ECO:0007669"/>
    <property type="project" value="UniProtKB-KW"/>
</dbReference>
<reference evidence="4" key="1">
    <citation type="submission" date="2020-08" db="EMBL/GenBank/DDBJ databases">
        <title>Genome public.</title>
        <authorList>
            <person name="Liu C."/>
            <person name="Sun Q."/>
        </authorList>
    </citation>
    <scope>NUCLEOTIDE SEQUENCE</scope>
    <source>
        <strain evidence="4">NSJ-54</strain>
    </source>
</reference>
<dbReference type="InterPro" id="IPR023635">
    <property type="entry name" value="Peptide_deformylase"/>
</dbReference>
<comment type="similarity">
    <text evidence="1 3">Belongs to the polypeptide deformylase family.</text>
</comment>
<comment type="function">
    <text evidence="3">Removes the formyl group from the N-terminal Met of newly synthesized proteins. Requires at least a dipeptide for an efficient rate of reaction. N-terminal L-methionine is a prerequisite for activity but the enzyme has broad specificity at other positions.</text>
</comment>
<dbReference type="RefSeq" id="WP_262398010.1">
    <property type="nucleotide sequence ID" value="NZ_JACRTC010000006.1"/>
</dbReference>
<dbReference type="EC" id="3.5.1.88" evidence="3"/>
<organism evidence="4 5">
    <name type="scientific">Zongyangia hominis</name>
    <dbReference type="NCBI Taxonomy" id="2763677"/>
    <lineage>
        <taxon>Bacteria</taxon>
        <taxon>Bacillati</taxon>
        <taxon>Bacillota</taxon>
        <taxon>Clostridia</taxon>
        <taxon>Eubacteriales</taxon>
        <taxon>Oscillospiraceae</taxon>
        <taxon>Zongyangia</taxon>
    </lineage>
</organism>
<feature type="binding site" evidence="3">
    <location>
        <position position="88"/>
    </location>
    <ligand>
        <name>Fe cation</name>
        <dbReference type="ChEBI" id="CHEBI:24875"/>
    </ligand>
</feature>
<dbReference type="EMBL" id="JACRTC010000006">
    <property type="protein sequence ID" value="MBC8570916.1"/>
    <property type="molecule type" value="Genomic_DNA"/>
</dbReference>
<evidence type="ECO:0000313" key="4">
    <source>
        <dbReference type="EMBL" id="MBC8570916.1"/>
    </source>
</evidence>
<dbReference type="Proteomes" id="UP000660861">
    <property type="component" value="Unassembled WGS sequence"/>
</dbReference>
<evidence type="ECO:0000313" key="5">
    <source>
        <dbReference type="Proteomes" id="UP000660861"/>
    </source>
</evidence>
<proteinExistence type="inferred from homology"/>
<feature type="binding site" evidence="3">
    <location>
        <position position="130"/>
    </location>
    <ligand>
        <name>Fe cation</name>
        <dbReference type="ChEBI" id="CHEBI:24875"/>
    </ligand>
</feature>
<dbReference type="PRINTS" id="PR01576">
    <property type="entry name" value="PDEFORMYLASE"/>
</dbReference>
<keyword evidence="3" id="KW-0648">Protein biosynthesis</keyword>
<name>A0A926IB63_9FIRM</name>
<dbReference type="InterPro" id="IPR036821">
    <property type="entry name" value="Peptide_deformylase_sf"/>
</dbReference>
<evidence type="ECO:0000256" key="2">
    <source>
        <dbReference type="ARBA" id="ARBA00023004"/>
    </source>
</evidence>
<keyword evidence="2 3" id="KW-0408">Iron</keyword>
<dbReference type="PANTHER" id="PTHR10458">
    <property type="entry name" value="PEPTIDE DEFORMYLASE"/>
    <property type="match status" value="1"/>
</dbReference>
<dbReference type="SUPFAM" id="SSF56420">
    <property type="entry name" value="Peptide deformylase"/>
    <property type="match status" value="1"/>
</dbReference>
<dbReference type="CDD" id="cd00487">
    <property type="entry name" value="Pep_deformylase"/>
    <property type="match status" value="1"/>
</dbReference>
<dbReference type="GO" id="GO:0006412">
    <property type="term" value="P:translation"/>
    <property type="evidence" value="ECO:0007669"/>
    <property type="project" value="UniProtKB-UniRule"/>
</dbReference>
<keyword evidence="3 4" id="KW-0378">Hydrolase</keyword>
<dbReference type="HAMAP" id="MF_00163">
    <property type="entry name" value="Pep_deformylase"/>
    <property type="match status" value="1"/>
</dbReference>
<dbReference type="Pfam" id="PF01327">
    <property type="entry name" value="Pep_deformylase"/>
    <property type="match status" value="1"/>
</dbReference>
<dbReference type="Gene3D" id="3.90.45.10">
    <property type="entry name" value="Peptide deformylase"/>
    <property type="match status" value="1"/>
</dbReference>
<protein>
    <recommendedName>
        <fullName evidence="3">Peptide deformylase</fullName>
        <shortName evidence="3">PDF</shortName>
        <ecNumber evidence="3">3.5.1.88</ecNumber>
    </recommendedName>
    <alternativeName>
        <fullName evidence="3">Polypeptide deformylase</fullName>
    </alternativeName>
</protein>
<comment type="cofactor">
    <cofactor evidence="3">
        <name>Fe(2+)</name>
        <dbReference type="ChEBI" id="CHEBI:29033"/>
    </cofactor>
    <text evidence="3">Binds 1 Fe(2+) ion.</text>
</comment>
<gene>
    <name evidence="3 4" type="primary">def</name>
    <name evidence="4" type="ORF">H8709_08760</name>
</gene>
<feature type="active site" evidence="3">
    <location>
        <position position="131"/>
    </location>
</feature>
<evidence type="ECO:0000256" key="1">
    <source>
        <dbReference type="ARBA" id="ARBA00010759"/>
    </source>
</evidence>
<keyword evidence="5" id="KW-1185">Reference proteome</keyword>
<accession>A0A926IB63</accession>